<accession>K9WV59</accession>
<proteinExistence type="predicted"/>
<gene>
    <name evidence="2" type="ORF">Cylst_1819</name>
</gene>
<feature type="compositionally biased region" description="Polar residues" evidence="1">
    <location>
        <begin position="1"/>
        <end position="21"/>
    </location>
</feature>
<sequence>MFITKSANTESGRSDFASTPSDLVKELTDATAEQLSGGAISTPDTKGGNSGKTPATLGNSGLNLILPPTPPVAATLPTPKLARLGPLSLANKTNEKEDTPPPQP</sequence>
<feature type="region of interest" description="Disordered" evidence="1">
    <location>
        <begin position="1"/>
        <end position="61"/>
    </location>
</feature>
<feature type="region of interest" description="Disordered" evidence="1">
    <location>
        <begin position="84"/>
        <end position="104"/>
    </location>
</feature>
<evidence type="ECO:0000256" key="1">
    <source>
        <dbReference type="SAM" id="MobiDB-lite"/>
    </source>
</evidence>
<feature type="compositionally biased region" description="Polar residues" evidence="1">
    <location>
        <begin position="51"/>
        <end position="61"/>
    </location>
</feature>
<protein>
    <submittedName>
        <fullName evidence="2">Uncharacterized protein</fullName>
    </submittedName>
</protein>
<dbReference type="STRING" id="56107.Cylst_1819"/>
<dbReference type="EMBL" id="CP003642">
    <property type="protein sequence ID" value="AFZ24078.1"/>
    <property type="molecule type" value="Genomic_DNA"/>
</dbReference>
<reference evidence="2 3" key="1">
    <citation type="submission" date="2012-06" db="EMBL/GenBank/DDBJ databases">
        <title>Finished chromosome of genome of Cylindrospermum stagnale PCC 7417.</title>
        <authorList>
            <consortium name="US DOE Joint Genome Institute"/>
            <person name="Gugger M."/>
            <person name="Coursin T."/>
            <person name="Rippka R."/>
            <person name="Tandeau De Marsac N."/>
            <person name="Huntemann M."/>
            <person name="Wei C.-L."/>
            <person name="Han J."/>
            <person name="Detter J.C."/>
            <person name="Han C."/>
            <person name="Tapia R."/>
            <person name="Chen A."/>
            <person name="Kyrpides N."/>
            <person name="Mavromatis K."/>
            <person name="Markowitz V."/>
            <person name="Szeto E."/>
            <person name="Ivanova N."/>
            <person name="Pagani I."/>
            <person name="Pati A."/>
            <person name="Goodwin L."/>
            <person name="Nordberg H.P."/>
            <person name="Cantor M.N."/>
            <person name="Hua S.X."/>
            <person name="Woyke T."/>
            <person name="Kerfeld C.A."/>
        </authorList>
    </citation>
    <scope>NUCLEOTIDE SEQUENCE [LARGE SCALE GENOMIC DNA]</scope>
    <source>
        <strain evidence="2 3">PCC 7417</strain>
    </source>
</reference>
<keyword evidence="3" id="KW-1185">Reference proteome</keyword>
<dbReference type="Proteomes" id="UP000010475">
    <property type="component" value="Chromosome"/>
</dbReference>
<evidence type="ECO:0000313" key="3">
    <source>
        <dbReference type="Proteomes" id="UP000010475"/>
    </source>
</evidence>
<dbReference type="KEGG" id="csg:Cylst_1819"/>
<evidence type="ECO:0000313" key="2">
    <source>
        <dbReference type="EMBL" id="AFZ24078.1"/>
    </source>
</evidence>
<feature type="compositionally biased region" description="Basic and acidic residues" evidence="1">
    <location>
        <begin position="93"/>
        <end position="104"/>
    </location>
</feature>
<organism evidence="2 3">
    <name type="scientific">Cylindrospermum stagnale PCC 7417</name>
    <dbReference type="NCBI Taxonomy" id="56107"/>
    <lineage>
        <taxon>Bacteria</taxon>
        <taxon>Bacillati</taxon>
        <taxon>Cyanobacteriota</taxon>
        <taxon>Cyanophyceae</taxon>
        <taxon>Nostocales</taxon>
        <taxon>Nostocaceae</taxon>
        <taxon>Cylindrospermum</taxon>
    </lineage>
</organism>
<dbReference type="AlphaFoldDB" id="K9WV59"/>
<dbReference type="HOGENOM" id="CLU_2245488_0_0_3"/>
<name>K9WV59_9NOST</name>
<dbReference type="RefSeq" id="WP_015207334.1">
    <property type="nucleotide sequence ID" value="NC_019757.1"/>
</dbReference>